<comment type="caution">
    <text evidence="3">The sequence shown here is derived from an EMBL/GenBank/DDBJ whole genome shotgun (WGS) entry which is preliminary data.</text>
</comment>
<proteinExistence type="predicted"/>
<gene>
    <name evidence="3" type="ORF">B0T21DRAFT_379239</name>
</gene>
<dbReference type="EMBL" id="JAUKTV010000032">
    <property type="protein sequence ID" value="KAK0701129.1"/>
    <property type="molecule type" value="Genomic_DNA"/>
</dbReference>
<dbReference type="PRINTS" id="PR00364">
    <property type="entry name" value="DISEASERSIST"/>
</dbReference>
<feature type="domain" description="NB-ARC" evidence="1">
    <location>
        <begin position="290"/>
        <end position="431"/>
    </location>
</feature>
<accession>A0AA39ZP73</accession>
<dbReference type="InterPro" id="IPR010730">
    <property type="entry name" value="HET"/>
</dbReference>
<dbReference type="Pfam" id="PF00931">
    <property type="entry name" value="NB-ARC"/>
    <property type="match status" value="1"/>
</dbReference>
<dbReference type="InterPro" id="IPR002182">
    <property type="entry name" value="NB-ARC"/>
</dbReference>
<reference evidence="3" key="1">
    <citation type="submission" date="2023-06" db="EMBL/GenBank/DDBJ databases">
        <title>Genome-scale phylogeny and comparative genomics of the fungal order Sordariales.</title>
        <authorList>
            <consortium name="Lawrence Berkeley National Laboratory"/>
            <person name="Hensen N."/>
            <person name="Bonometti L."/>
            <person name="Westerberg I."/>
            <person name="Brannstrom I.O."/>
            <person name="Guillou S."/>
            <person name="Cros-Aarteil S."/>
            <person name="Calhoun S."/>
            <person name="Haridas S."/>
            <person name="Kuo A."/>
            <person name="Mondo S."/>
            <person name="Pangilinan J."/>
            <person name="Riley R."/>
            <person name="Labutti K."/>
            <person name="Andreopoulos B."/>
            <person name="Lipzen A."/>
            <person name="Chen C."/>
            <person name="Yanf M."/>
            <person name="Daum C."/>
            <person name="Ng V."/>
            <person name="Clum A."/>
            <person name="Steindorff A."/>
            <person name="Ohm R."/>
            <person name="Martin F."/>
            <person name="Silar P."/>
            <person name="Natvig D."/>
            <person name="Lalanne C."/>
            <person name="Gautier V."/>
            <person name="Ament-Velasquez S.L."/>
            <person name="Kruys A."/>
            <person name="Hutchinson M.I."/>
            <person name="Powell A.J."/>
            <person name="Barry K."/>
            <person name="Miller A.N."/>
            <person name="Grigoriev I.V."/>
            <person name="Debuchy R."/>
            <person name="Gladieux P."/>
            <person name="Thoren M.H."/>
            <person name="Johannesson H."/>
        </authorList>
    </citation>
    <scope>NUCLEOTIDE SEQUENCE</scope>
    <source>
        <strain evidence="3">CBS 540.89</strain>
    </source>
</reference>
<name>A0AA39ZP73_9PEZI</name>
<dbReference type="Gene3D" id="3.40.50.300">
    <property type="entry name" value="P-loop containing nucleotide triphosphate hydrolases"/>
    <property type="match status" value="1"/>
</dbReference>
<evidence type="ECO:0000259" key="1">
    <source>
        <dbReference type="Pfam" id="PF00931"/>
    </source>
</evidence>
<evidence type="ECO:0000313" key="4">
    <source>
        <dbReference type="Proteomes" id="UP001172159"/>
    </source>
</evidence>
<dbReference type="InterPro" id="IPR027417">
    <property type="entry name" value="P-loop_NTPase"/>
</dbReference>
<dbReference type="Proteomes" id="UP001172159">
    <property type="component" value="Unassembled WGS sequence"/>
</dbReference>
<dbReference type="GO" id="GO:0043531">
    <property type="term" value="F:ADP binding"/>
    <property type="evidence" value="ECO:0007669"/>
    <property type="project" value="InterPro"/>
</dbReference>
<evidence type="ECO:0000313" key="3">
    <source>
        <dbReference type="EMBL" id="KAK0701129.1"/>
    </source>
</evidence>
<feature type="domain" description="Heterokaryon incompatibility" evidence="2">
    <location>
        <begin position="24"/>
        <end position="113"/>
    </location>
</feature>
<dbReference type="SUPFAM" id="SSF52540">
    <property type="entry name" value="P-loop containing nucleoside triphosphate hydrolases"/>
    <property type="match status" value="1"/>
</dbReference>
<evidence type="ECO:0000259" key="2">
    <source>
        <dbReference type="Pfam" id="PF06985"/>
    </source>
</evidence>
<dbReference type="PANTHER" id="PTHR10622">
    <property type="entry name" value="HET DOMAIN-CONTAINING PROTEIN"/>
    <property type="match status" value="1"/>
</dbReference>
<protein>
    <recommendedName>
        <fullName evidence="5">HET-domain-containing protein</fullName>
    </recommendedName>
</protein>
<organism evidence="3 4">
    <name type="scientific">Apiosordaria backusii</name>
    <dbReference type="NCBI Taxonomy" id="314023"/>
    <lineage>
        <taxon>Eukaryota</taxon>
        <taxon>Fungi</taxon>
        <taxon>Dikarya</taxon>
        <taxon>Ascomycota</taxon>
        <taxon>Pezizomycotina</taxon>
        <taxon>Sordariomycetes</taxon>
        <taxon>Sordariomycetidae</taxon>
        <taxon>Sordariales</taxon>
        <taxon>Lasiosphaeriaceae</taxon>
        <taxon>Apiosordaria</taxon>
    </lineage>
</organism>
<evidence type="ECO:0008006" key="5">
    <source>
        <dbReference type="Google" id="ProtNLM"/>
    </source>
</evidence>
<sequence>MRLLHKNEGKIRLTNDITHNIPAYAILSHTWGNDDEEVTFKDLQDDAEQAKTKLGYRKIEFCAEQASNDGLQYCWVDTCCIDKSNNAELSEAINSMFRWYRNAERCYVYLADVEINTAQDDIGQALQGSRWFTRGWTLQELIAPSSVSFFSLNRQRLGDKNSLEQQLSSITGVPPTALRGDPLDSFSVDERMAWAMKRATKKEEDKAYCLLGIFNIFMAPIYGEGEEHAFYRLNREIRERARISADRALPEGLPILRSSSIFLQERLLIRSDLQSSLSEALSCTGQVRAVLDGLPGIGKTTLARSFAYNAQNTMAILWIPCNSEAAIKEAFEQYAKQIYGSDQTQPESMSLVSRWLSERFPGQWLVIFDGLDAPLINVQQYLFADLEESKILITTRSKDLASYIKATHVFHVDPLDEQLSQELLSLYMNAMSVPESTATAALPMGSSQETEARKCIVRELGGLPLAITIIGAALRHDSGKPSITSAAYLAWSDEAKTILLETDPEFSDYNSSVWKAFQFAFGGILQGAGIHKYTTSMAHFIASCEHASNLAEFIRVYRALKTRSAAPGYSVVGQLRFLETGIFDLAVRALASANMVTINWREDGPDDVPYIEMHFLIRKWLNNTSHDQILAYGGSKMWLLGFAMYEHLNNGRVGASKFGILLNEVSKSLNENPRMLDDGPASASEAIFPLLLDAQAQLSISISHLPVGSAQRSLLHQFSAKLESEISHSYSENLKEIEWVQVYQNWARQLAEEVEYAVGSDAAKGNYTLEDFFLNTLDSHGCVAIAFSCEAPIELYLVGKTEAIEDIESDITAQMASLLVEHLPREAFTQLSLSPSDASHTVSRTWPQRWEKDITEITRICLAEVFIKLQSSADRQRLVTQLPSSQNNAAAVPNKSLGEYLKSLTDSSDPRNAFFAVLRRTVKATTEEFLECCPAREVLMEQKDTFRDVCERAIRNGFGDRAVDAFHSEPPAADAGADTFFSMLWDLAWPARFPENLDDLIASQTFDKISDDLKDAAKQGLINVISNYLNDSSSFSKDLADEVFSDFGISNMFPNWIISGWIDPVSDEEDSEDEEPGYFHLMRESKHWTMAAMRSVFDGHKDGTEGATELQALQSTFECRKTVHNEVMRRLNRPEVDDRTGLGPFFAKMSFKECDKSLRLACLALQHIASEDLAGSLDRMVRIEDAWNFSRHNG</sequence>
<dbReference type="AlphaFoldDB" id="A0AA39ZP73"/>
<keyword evidence="4" id="KW-1185">Reference proteome</keyword>
<dbReference type="Pfam" id="PF06985">
    <property type="entry name" value="HET"/>
    <property type="match status" value="1"/>
</dbReference>
<dbReference type="PANTHER" id="PTHR10622:SF11">
    <property type="entry name" value="HET-DOMAIN-CONTAINING PROTEIN"/>
    <property type="match status" value="1"/>
</dbReference>